<feature type="transmembrane region" description="Helical" evidence="5">
    <location>
        <begin position="305"/>
        <end position="324"/>
    </location>
</feature>
<dbReference type="GO" id="GO:0006874">
    <property type="term" value="P:intracellular calcium ion homeostasis"/>
    <property type="evidence" value="ECO:0007669"/>
    <property type="project" value="TreeGrafter"/>
</dbReference>
<proteinExistence type="predicted"/>
<gene>
    <name evidence="7" type="ORF">A2932_00440</name>
</gene>
<dbReference type="Gene3D" id="1.20.1420.30">
    <property type="entry name" value="NCX, central ion-binding region"/>
    <property type="match status" value="2"/>
</dbReference>
<keyword evidence="4 5" id="KW-0472">Membrane</keyword>
<feature type="domain" description="Sodium/calcium exchanger membrane region" evidence="6">
    <location>
        <begin position="179"/>
        <end position="319"/>
    </location>
</feature>
<keyword evidence="3 5" id="KW-1133">Transmembrane helix</keyword>
<dbReference type="InterPro" id="IPR044880">
    <property type="entry name" value="NCX_ion-bd_dom_sf"/>
</dbReference>
<feature type="transmembrane region" description="Helical" evidence="5">
    <location>
        <begin position="243"/>
        <end position="263"/>
    </location>
</feature>
<sequence length="328" mass="35034">MGLVENSIVLFLSFILLIRGGIYASRSLSNLASILGVSAFVMSFILMALATTLPELIVAINASIVGDTGLVLGNVIGTNIVNITLILGIVAVVSGRIVLLDYKTFSATRIINIAMIASPLILIIDGVLSRMDGVLLILFFITGAFWLLFIQRKHKLSSVAAKLDGAGNNLIFSFIRHSGVFTLGVALLLFSAYFIVASAKEISLTLGIPEILIGIFVVGIGTSLPELSFGLRSAVRGVGAMSVGNLFGALVLNSTLILGIAAIIRPVRTQAPNVFWMGAAFMVFSVLLAYSFLRTRKFLTRNEGIVLIFVYVLFVAAQVVQNTISIHL</sequence>
<dbReference type="InterPro" id="IPR004481">
    <property type="entry name" value="K/Na/Ca-exchanger"/>
</dbReference>
<feature type="transmembrane region" description="Helical" evidence="5">
    <location>
        <begin position="134"/>
        <end position="150"/>
    </location>
</feature>
<dbReference type="PANTHER" id="PTHR10846:SF8">
    <property type="entry name" value="INNER MEMBRANE PROTEIN YRBG"/>
    <property type="match status" value="1"/>
</dbReference>
<feature type="transmembrane region" description="Helical" evidence="5">
    <location>
        <begin position="211"/>
        <end position="231"/>
    </location>
</feature>
<name>A0A1G2HEH1_9BACT</name>
<evidence type="ECO:0000256" key="5">
    <source>
        <dbReference type="SAM" id="Phobius"/>
    </source>
</evidence>
<feature type="transmembrane region" description="Helical" evidence="5">
    <location>
        <begin position="70"/>
        <end position="98"/>
    </location>
</feature>
<protein>
    <recommendedName>
        <fullName evidence="6">Sodium/calcium exchanger membrane region domain-containing protein</fullName>
    </recommendedName>
</protein>
<evidence type="ECO:0000259" key="6">
    <source>
        <dbReference type="Pfam" id="PF01699"/>
    </source>
</evidence>
<evidence type="ECO:0000256" key="1">
    <source>
        <dbReference type="ARBA" id="ARBA00004141"/>
    </source>
</evidence>
<dbReference type="GO" id="GO:0005262">
    <property type="term" value="F:calcium channel activity"/>
    <property type="evidence" value="ECO:0007669"/>
    <property type="project" value="TreeGrafter"/>
</dbReference>
<dbReference type="InterPro" id="IPR004837">
    <property type="entry name" value="NaCa_Exmemb"/>
</dbReference>
<evidence type="ECO:0000313" key="7">
    <source>
        <dbReference type="EMBL" id="OGZ60651.1"/>
    </source>
</evidence>
<dbReference type="Pfam" id="PF01699">
    <property type="entry name" value="Na_Ca_ex"/>
    <property type="match status" value="2"/>
</dbReference>
<evidence type="ECO:0000256" key="4">
    <source>
        <dbReference type="ARBA" id="ARBA00023136"/>
    </source>
</evidence>
<evidence type="ECO:0000256" key="2">
    <source>
        <dbReference type="ARBA" id="ARBA00022692"/>
    </source>
</evidence>
<dbReference type="EMBL" id="MHOI01000040">
    <property type="protein sequence ID" value="OGZ60651.1"/>
    <property type="molecule type" value="Genomic_DNA"/>
</dbReference>
<comment type="subcellular location">
    <subcellularLocation>
        <location evidence="1">Membrane</location>
        <topology evidence="1">Multi-pass membrane protein</topology>
    </subcellularLocation>
</comment>
<feature type="transmembrane region" description="Helical" evidence="5">
    <location>
        <begin position="275"/>
        <end position="293"/>
    </location>
</feature>
<feature type="domain" description="Sodium/calcium exchanger membrane region" evidence="6">
    <location>
        <begin position="8"/>
        <end position="147"/>
    </location>
</feature>
<organism evidence="7 8">
    <name type="scientific">Candidatus Spechtbacteria bacterium RIFCSPLOWO2_01_FULL_46_10</name>
    <dbReference type="NCBI Taxonomy" id="1802163"/>
    <lineage>
        <taxon>Bacteria</taxon>
        <taxon>Candidatus Spechtiibacteriota</taxon>
    </lineage>
</organism>
<comment type="caution">
    <text evidence="7">The sequence shown here is derived from an EMBL/GenBank/DDBJ whole genome shotgun (WGS) entry which is preliminary data.</text>
</comment>
<evidence type="ECO:0000313" key="8">
    <source>
        <dbReference type="Proteomes" id="UP000179153"/>
    </source>
</evidence>
<dbReference type="GO" id="GO:0008273">
    <property type="term" value="F:calcium, potassium:sodium antiporter activity"/>
    <property type="evidence" value="ECO:0007669"/>
    <property type="project" value="TreeGrafter"/>
</dbReference>
<evidence type="ECO:0000256" key="3">
    <source>
        <dbReference type="ARBA" id="ARBA00022989"/>
    </source>
</evidence>
<dbReference type="Proteomes" id="UP000179153">
    <property type="component" value="Unassembled WGS sequence"/>
</dbReference>
<feature type="transmembrane region" description="Helical" evidence="5">
    <location>
        <begin position="31"/>
        <end position="50"/>
    </location>
</feature>
<dbReference type="PANTHER" id="PTHR10846">
    <property type="entry name" value="SODIUM/POTASSIUM/CALCIUM EXCHANGER"/>
    <property type="match status" value="1"/>
</dbReference>
<accession>A0A1G2HEH1</accession>
<reference evidence="7 8" key="1">
    <citation type="journal article" date="2016" name="Nat. Commun.">
        <title>Thousands of microbial genomes shed light on interconnected biogeochemical processes in an aquifer system.</title>
        <authorList>
            <person name="Anantharaman K."/>
            <person name="Brown C.T."/>
            <person name="Hug L.A."/>
            <person name="Sharon I."/>
            <person name="Castelle C.J."/>
            <person name="Probst A.J."/>
            <person name="Thomas B.C."/>
            <person name="Singh A."/>
            <person name="Wilkins M.J."/>
            <person name="Karaoz U."/>
            <person name="Brodie E.L."/>
            <person name="Williams K.H."/>
            <person name="Hubbard S.S."/>
            <person name="Banfield J.F."/>
        </authorList>
    </citation>
    <scope>NUCLEOTIDE SEQUENCE [LARGE SCALE GENOMIC DNA]</scope>
</reference>
<dbReference type="GO" id="GO:0005886">
    <property type="term" value="C:plasma membrane"/>
    <property type="evidence" value="ECO:0007669"/>
    <property type="project" value="TreeGrafter"/>
</dbReference>
<dbReference type="AlphaFoldDB" id="A0A1G2HEH1"/>
<keyword evidence="2 5" id="KW-0812">Transmembrane</keyword>
<feature type="transmembrane region" description="Helical" evidence="5">
    <location>
        <begin position="180"/>
        <end position="199"/>
    </location>
</feature>
<feature type="transmembrane region" description="Helical" evidence="5">
    <location>
        <begin position="110"/>
        <end position="128"/>
    </location>
</feature>
<feature type="transmembrane region" description="Helical" evidence="5">
    <location>
        <begin position="6"/>
        <end position="24"/>
    </location>
</feature>